<dbReference type="SUPFAM" id="SSF49785">
    <property type="entry name" value="Galactose-binding domain-like"/>
    <property type="match status" value="2"/>
</dbReference>
<evidence type="ECO:0000256" key="3">
    <source>
        <dbReference type="ARBA" id="ARBA00023295"/>
    </source>
</evidence>
<evidence type="ECO:0000259" key="5">
    <source>
        <dbReference type="Pfam" id="PF01301"/>
    </source>
</evidence>
<dbReference type="STRING" id="425514.SAMN05443550_10947"/>
<dbReference type="InterPro" id="IPR001944">
    <property type="entry name" value="Glycoside_Hdrlase_35"/>
</dbReference>
<protein>
    <submittedName>
        <fullName evidence="7">Beta-galactosidase</fullName>
    </submittedName>
</protein>
<sequence>MLTGSLLRTGGRLLFLLVYVMPSAAYSQALTDDPAVINDHMFPALAAAKPFSDFDSKGFLIHGKRTFLVSAGLEYARLPHELWHDRLLQLKRGGFNCVEIYTIWNFHEPKEGQFEFNGDHDLNAFLALVKQMGMYAIVRVGPYYCAEWDQGGYPIWLRFKEGLRVREDNAVFERYVDRFFDLLLPIVFKHQINHGGSVVMVQLENEHPKGWGTIMPDNYFRHLQSKALSLGLAVPYMFSGVHHSTDPAGEAKLDNVTRPNPWFSTEYWSMWYTQYGAKKGDAARYDRSTWKIIAHGGNGYNVYMAYGGSNFGYTNNDEDAASYDYGAAVGQAGDLRPIYFTFKRAAFFARSFQEVLENSTDAGGKYQHLLADKGVKHPDTAVRLTARTSPAGDLVFLDNPAHKMATAVIKPDKTTPALQIKLSPGEIRPLVHNVRLNSSVSLDWALTRVYGMLKQGHTTTLLLEAAAGEKVFLSFLLKEMAAGISGQTVPVVGKRLAVGTGPVAAGKQLRVTGKEFTVSGNRISLHAQAKAGTQPTEYSFTTGQEQVRILVMERSGTDQTWLTEMPSLNGIVTGVPYLGKVEVKHGKITASAESSLNTRHTDVARIYLEKGSQSLTTIQTATENLQEFPDKANQPVSAKQLSVNLSAWEYKNAALSASPDFDDSKWLHSETPLQMGADNDITADAWYRTRLSVAEPGRYSMQAEGGDRGTIFIDGKPAAQWKIKTGEVALDLTKGQHIMAIFTAHDGRDKMAAYLGPIENIDKKGLSGIVKLKKGGPFYHTLENWYFTKAAGAGSLKDSVPLLDTLQWKKYKIGADAFDLKEGFGWFATVIPAQRGLSKMIIAFKSVDENATVFINGKEMIRRDGWNIPFEFCVTDAEVLSKPMVLTVFVENHDKEGGIDQAVKINTIGNGMILSGWKMRGGPDEGKPDEGAAWQKLPRSVMDTVCGPQYFRSSFTLPRLKGKLLIWRLNPEGMGHGSVWLNGHHIGRYPELNGKVGMYIPEPWLKPGENELLIYEEEGKYPQSVNISSEQAAGRILYQLRSK</sequence>
<organism evidence="7 8">
    <name type="scientific">Pedobacter hartonius</name>
    <dbReference type="NCBI Taxonomy" id="425514"/>
    <lineage>
        <taxon>Bacteria</taxon>
        <taxon>Pseudomonadati</taxon>
        <taxon>Bacteroidota</taxon>
        <taxon>Sphingobacteriia</taxon>
        <taxon>Sphingobacteriales</taxon>
        <taxon>Sphingobacteriaceae</taxon>
        <taxon>Pedobacter</taxon>
    </lineage>
</organism>
<dbReference type="AlphaFoldDB" id="A0A1H4G6W6"/>
<dbReference type="Pfam" id="PF21467">
    <property type="entry name" value="BetaGal_gal-bd"/>
    <property type="match status" value="1"/>
</dbReference>
<dbReference type="Pfam" id="PF01301">
    <property type="entry name" value="Glyco_hydro_35"/>
    <property type="match status" value="1"/>
</dbReference>
<keyword evidence="8" id="KW-1185">Reference proteome</keyword>
<evidence type="ECO:0000259" key="6">
    <source>
        <dbReference type="Pfam" id="PF21467"/>
    </source>
</evidence>
<reference evidence="7 8" key="1">
    <citation type="submission" date="2016-10" db="EMBL/GenBank/DDBJ databases">
        <authorList>
            <person name="de Groot N.N."/>
        </authorList>
    </citation>
    <scope>NUCLEOTIDE SEQUENCE [LARGE SCALE GENOMIC DNA]</scope>
    <source>
        <strain evidence="7 8">DSM 19033</strain>
    </source>
</reference>
<dbReference type="PANTHER" id="PTHR23421">
    <property type="entry name" value="BETA-GALACTOSIDASE RELATED"/>
    <property type="match status" value="1"/>
</dbReference>
<dbReference type="InterPro" id="IPR048913">
    <property type="entry name" value="BetaGal_gal-bd"/>
</dbReference>
<dbReference type="GO" id="GO:0005975">
    <property type="term" value="P:carbohydrate metabolic process"/>
    <property type="evidence" value="ECO:0007669"/>
    <property type="project" value="InterPro"/>
</dbReference>
<keyword evidence="2" id="KW-0378">Hydrolase</keyword>
<feature type="domain" description="Glycoside hydrolase 35 catalytic" evidence="5">
    <location>
        <begin position="59"/>
        <end position="344"/>
    </location>
</feature>
<gene>
    <name evidence="7" type="ORF">SAMN05443550_10947</name>
</gene>
<comment type="similarity">
    <text evidence="1 4">Belongs to the glycosyl hydrolase 35 family.</text>
</comment>
<evidence type="ECO:0000313" key="8">
    <source>
        <dbReference type="Proteomes" id="UP000198850"/>
    </source>
</evidence>
<accession>A0A1H4G6W6</accession>
<evidence type="ECO:0000256" key="2">
    <source>
        <dbReference type="ARBA" id="ARBA00022801"/>
    </source>
</evidence>
<dbReference type="InterPro" id="IPR017853">
    <property type="entry name" value="GH"/>
</dbReference>
<dbReference type="Gene3D" id="2.60.120.260">
    <property type="entry name" value="Galactose-binding domain-like"/>
    <property type="match status" value="3"/>
</dbReference>
<evidence type="ECO:0000256" key="1">
    <source>
        <dbReference type="ARBA" id="ARBA00009809"/>
    </source>
</evidence>
<evidence type="ECO:0000256" key="4">
    <source>
        <dbReference type="RuleBase" id="RU003679"/>
    </source>
</evidence>
<dbReference type="Gene3D" id="3.20.20.80">
    <property type="entry name" value="Glycosidases"/>
    <property type="match status" value="1"/>
</dbReference>
<dbReference type="Proteomes" id="UP000198850">
    <property type="component" value="Unassembled WGS sequence"/>
</dbReference>
<name>A0A1H4G6W6_9SPHI</name>
<evidence type="ECO:0000313" key="7">
    <source>
        <dbReference type="EMBL" id="SEB04780.1"/>
    </source>
</evidence>
<keyword evidence="3" id="KW-0326">Glycosidase</keyword>
<dbReference type="EMBL" id="FNRA01000009">
    <property type="protein sequence ID" value="SEB04780.1"/>
    <property type="molecule type" value="Genomic_DNA"/>
</dbReference>
<dbReference type="PRINTS" id="PR00742">
    <property type="entry name" value="GLHYDRLASE35"/>
</dbReference>
<dbReference type="InterPro" id="IPR031330">
    <property type="entry name" value="Gly_Hdrlase_35_cat"/>
</dbReference>
<proteinExistence type="inferred from homology"/>
<dbReference type="GO" id="GO:0004553">
    <property type="term" value="F:hydrolase activity, hydrolyzing O-glycosyl compounds"/>
    <property type="evidence" value="ECO:0007669"/>
    <property type="project" value="InterPro"/>
</dbReference>
<feature type="domain" description="Beta-galactosidase galactose-binding" evidence="6">
    <location>
        <begin position="950"/>
        <end position="1010"/>
    </location>
</feature>
<dbReference type="SUPFAM" id="SSF51445">
    <property type="entry name" value="(Trans)glycosidases"/>
    <property type="match status" value="1"/>
</dbReference>
<dbReference type="InterPro" id="IPR008979">
    <property type="entry name" value="Galactose-bd-like_sf"/>
</dbReference>